<evidence type="ECO:0000313" key="2">
    <source>
        <dbReference type="Proteomes" id="UP000504636"/>
    </source>
</evidence>
<dbReference type="GeneID" id="54455270"/>
<reference evidence="3" key="2">
    <citation type="submission" date="2020-04" db="EMBL/GenBank/DDBJ databases">
        <authorList>
            <consortium name="NCBI Genome Project"/>
        </authorList>
    </citation>
    <scope>NUCLEOTIDE SEQUENCE</scope>
    <source>
        <strain evidence="3">CBS 304.34</strain>
    </source>
</reference>
<gene>
    <name evidence="1 3" type="ORF">BDZ99DRAFT_341500</name>
</gene>
<feature type="non-terminal residue" evidence="1">
    <location>
        <position position="56"/>
    </location>
</feature>
<dbReference type="OrthoDB" id="4188861at2759"/>
<protein>
    <submittedName>
        <fullName evidence="1 3">Uncharacterized protein</fullName>
    </submittedName>
</protein>
<reference evidence="3" key="3">
    <citation type="submission" date="2025-04" db="UniProtKB">
        <authorList>
            <consortium name="RefSeq"/>
        </authorList>
    </citation>
    <scope>IDENTIFICATION</scope>
    <source>
        <strain evidence="3">CBS 304.34</strain>
    </source>
</reference>
<proteinExistence type="predicted"/>
<dbReference type="RefSeq" id="XP_033568596.1">
    <property type="nucleotide sequence ID" value="XM_033714377.1"/>
</dbReference>
<accession>A0A6A6XYQ9</accession>
<evidence type="ECO:0000313" key="1">
    <source>
        <dbReference type="EMBL" id="KAF2801632.1"/>
    </source>
</evidence>
<feature type="non-terminal residue" evidence="1">
    <location>
        <position position="1"/>
    </location>
</feature>
<organism evidence="1">
    <name type="scientific">Mytilinidion resinicola</name>
    <dbReference type="NCBI Taxonomy" id="574789"/>
    <lineage>
        <taxon>Eukaryota</taxon>
        <taxon>Fungi</taxon>
        <taxon>Dikarya</taxon>
        <taxon>Ascomycota</taxon>
        <taxon>Pezizomycotina</taxon>
        <taxon>Dothideomycetes</taxon>
        <taxon>Pleosporomycetidae</taxon>
        <taxon>Mytilinidiales</taxon>
        <taxon>Mytilinidiaceae</taxon>
        <taxon>Mytilinidion</taxon>
    </lineage>
</organism>
<keyword evidence="2" id="KW-1185">Reference proteome</keyword>
<name>A0A6A6XYQ9_9PEZI</name>
<evidence type="ECO:0000313" key="3">
    <source>
        <dbReference type="RefSeq" id="XP_033568596.1"/>
    </source>
</evidence>
<dbReference type="Proteomes" id="UP000504636">
    <property type="component" value="Unplaced"/>
</dbReference>
<sequence length="56" mass="5987">SFVCPISAFEQDMPHCLCSVPALALLGIGLVDSVEVCAEADLACSHLRNRRADRSV</sequence>
<dbReference type="AlphaFoldDB" id="A0A6A6XYQ9"/>
<dbReference type="EMBL" id="MU003729">
    <property type="protein sequence ID" value="KAF2801632.1"/>
    <property type="molecule type" value="Genomic_DNA"/>
</dbReference>
<reference evidence="1 3" key="1">
    <citation type="journal article" date="2020" name="Stud. Mycol.">
        <title>101 Dothideomycetes genomes: a test case for predicting lifestyles and emergence of pathogens.</title>
        <authorList>
            <person name="Haridas S."/>
            <person name="Albert R."/>
            <person name="Binder M."/>
            <person name="Bloem J."/>
            <person name="Labutti K."/>
            <person name="Salamov A."/>
            <person name="Andreopoulos B."/>
            <person name="Baker S."/>
            <person name="Barry K."/>
            <person name="Bills G."/>
            <person name="Bluhm B."/>
            <person name="Cannon C."/>
            <person name="Castanera R."/>
            <person name="Culley D."/>
            <person name="Daum C."/>
            <person name="Ezra D."/>
            <person name="Gonzalez J."/>
            <person name="Henrissat B."/>
            <person name="Kuo A."/>
            <person name="Liang C."/>
            <person name="Lipzen A."/>
            <person name="Lutzoni F."/>
            <person name="Magnuson J."/>
            <person name="Mondo S."/>
            <person name="Nolan M."/>
            <person name="Ohm R."/>
            <person name="Pangilinan J."/>
            <person name="Park H.-J."/>
            <person name="Ramirez L."/>
            <person name="Alfaro M."/>
            <person name="Sun H."/>
            <person name="Tritt A."/>
            <person name="Yoshinaga Y."/>
            <person name="Zwiers L.-H."/>
            <person name="Turgeon B."/>
            <person name="Goodwin S."/>
            <person name="Spatafora J."/>
            <person name="Crous P."/>
            <person name="Grigoriev I."/>
        </authorList>
    </citation>
    <scope>NUCLEOTIDE SEQUENCE</scope>
    <source>
        <strain evidence="1 3">CBS 304.34</strain>
    </source>
</reference>